<dbReference type="OrthoDB" id="481399at2"/>
<dbReference type="InterPro" id="IPR036265">
    <property type="entry name" value="HIT-like_sf"/>
</dbReference>
<keyword evidence="11" id="KW-0378">Hydrolase</keyword>
<dbReference type="NCBIfam" id="NF003986">
    <property type="entry name" value="PRK05471.1-5"/>
    <property type="match status" value="1"/>
</dbReference>
<keyword evidence="10" id="KW-0812">Transmembrane</keyword>
<evidence type="ECO:0000256" key="4">
    <source>
        <dbReference type="ARBA" id="ARBA00005189"/>
    </source>
</evidence>
<dbReference type="STRING" id="226910.UCMB321_2055"/>
<reference evidence="19 20" key="1">
    <citation type="submission" date="2015-01" db="EMBL/GenBank/DDBJ databases">
        <title>Complete genome of Pseudomonas batumici UCM B-321 producer of the batumin antibiotic with strong antistaphilococcal and potential anticancer activity.</title>
        <authorList>
            <person name="Klochko V.V."/>
            <person name="Zelena L.B."/>
            <person name="Elena K.A."/>
            <person name="Reva O.N."/>
        </authorList>
    </citation>
    <scope>NUCLEOTIDE SEQUENCE [LARGE SCALE GENOMIC DNA]</scope>
    <source>
        <strain evidence="19 20">UCM B-321</strain>
    </source>
</reference>
<dbReference type="GO" id="GO:0046342">
    <property type="term" value="P:CDP-diacylglycerol catabolic process"/>
    <property type="evidence" value="ECO:0007669"/>
    <property type="project" value="UniProtKB-UniPathway"/>
</dbReference>
<dbReference type="UniPathway" id="UPA00609">
    <property type="reaction ID" value="UER00664"/>
</dbReference>
<evidence type="ECO:0000256" key="3">
    <source>
        <dbReference type="ARBA" id="ARBA00004927"/>
    </source>
</evidence>
<evidence type="ECO:0000313" key="20">
    <source>
        <dbReference type="Proteomes" id="UP000031535"/>
    </source>
</evidence>
<dbReference type="RefSeq" id="WP_040066046.1">
    <property type="nucleotide sequence ID" value="NZ_JXDG01000021.1"/>
</dbReference>
<name>A0A0C2IBC6_9PSED</name>
<evidence type="ECO:0000256" key="14">
    <source>
        <dbReference type="ARBA" id="ARBA00023136"/>
    </source>
</evidence>
<dbReference type="Proteomes" id="UP000031535">
    <property type="component" value="Unassembled WGS sequence"/>
</dbReference>
<comment type="similarity">
    <text evidence="5">Belongs to the Cdh family.</text>
</comment>
<keyword evidence="14" id="KW-0472">Membrane</keyword>
<evidence type="ECO:0000256" key="8">
    <source>
        <dbReference type="ARBA" id="ARBA00022475"/>
    </source>
</evidence>
<evidence type="ECO:0000256" key="18">
    <source>
        <dbReference type="ARBA" id="ARBA00032892"/>
    </source>
</evidence>
<dbReference type="GO" id="GO:0008654">
    <property type="term" value="P:phospholipid biosynthetic process"/>
    <property type="evidence" value="ECO:0007669"/>
    <property type="project" value="UniProtKB-KW"/>
</dbReference>
<evidence type="ECO:0000256" key="10">
    <source>
        <dbReference type="ARBA" id="ARBA00022692"/>
    </source>
</evidence>
<dbReference type="Pfam" id="PF02611">
    <property type="entry name" value="CDH"/>
    <property type="match status" value="1"/>
</dbReference>
<evidence type="ECO:0000256" key="16">
    <source>
        <dbReference type="ARBA" id="ARBA00023264"/>
    </source>
</evidence>
<dbReference type="GO" id="GO:0005886">
    <property type="term" value="C:plasma membrane"/>
    <property type="evidence" value="ECO:0007669"/>
    <property type="project" value="UniProtKB-SubCell"/>
</dbReference>
<evidence type="ECO:0000256" key="11">
    <source>
        <dbReference type="ARBA" id="ARBA00022801"/>
    </source>
</evidence>
<evidence type="ECO:0000256" key="7">
    <source>
        <dbReference type="ARBA" id="ARBA00019608"/>
    </source>
</evidence>
<keyword evidence="15" id="KW-0594">Phospholipid biosynthesis</keyword>
<accession>A0A0C2IBC6</accession>
<keyword evidence="8" id="KW-1003">Cell membrane</keyword>
<keyword evidence="9" id="KW-0444">Lipid biosynthesis</keyword>
<proteinExistence type="inferred from homology"/>
<dbReference type="AlphaFoldDB" id="A0A0C2IBC6"/>
<evidence type="ECO:0000256" key="13">
    <source>
        <dbReference type="ARBA" id="ARBA00023098"/>
    </source>
</evidence>
<dbReference type="EMBL" id="JXDG01000021">
    <property type="protein sequence ID" value="KIH84255.1"/>
    <property type="molecule type" value="Genomic_DNA"/>
</dbReference>
<comment type="catalytic activity">
    <reaction evidence="1">
        <text>a CDP-1,2-diacyl-sn-glycerol + H2O = a 1,2-diacyl-sn-glycero-3-phosphate + CMP + 2 H(+)</text>
        <dbReference type="Rhea" id="RHEA:15221"/>
        <dbReference type="ChEBI" id="CHEBI:15377"/>
        <dbReference type="ChEBI" id="CHEBI:15378"/>
        <dbReference type="ChEBI" id="CHEBI:58332"/>
        <dbReference type="ChEBI" id="CHEBI:58608"/>
        <dbReference type="ChEBI" id="CHEBI:60377"/>
        <dbReference type="EC" id="3.6.1.26"/>
    </reaction>
</comment>
<evidence type="ECO:0000256" key="17">
    <source>
        <dbReference type="ARBA" id="ARBA00032888"/>
    </source>
</evidence>
<keyword evidence="13" id="KW-0443">Lipid metabolism</keyword>
<evidence type="ECO:0000256" key="6">
    <source>
        <dbReference type="ARBA" id="ARBA00012375"/>
    </source>
</evidence>
<dbReference type="EC" id="3.6.1.26" evidence="6"/>
<keyword evidence="20" id="KW-1185">Reference proteome</keyword>
<evidence type="ECO:0000256" key="12">
    <source>
        <dbReference type="ARBA" id="ARBA00022989"/>
    </source>
</evidence>
<dbReference type="SUPFAM" id="SSF54197">
    <property type="entry name" value="HIT-like"/>
    <property type="match status" value="1"/>
</dbReference>
<comment type="subcellular location">
    <subcellularLocation>
        <location evidence="2">Cell membrane</location>
        <topology evidence="2">Single-pass membrane protein</topology>
    </subcellularLocation>
</comment>
<gene>
    <name evidence="19" type="ORF">UCMB321_2055</name>
</gene>
<dbReference type="Gene3D" id="3.30.428.30">
    <property type="entry name" value="HIT family - CDH-like"/>
    <property type="match status" value="1"/>
</dbReference>
<protein>
    <recommendedName>
        <fullName evidence="7">CDP-diacylglycerol pyrophosphatase</fullName>
        <ecNumber evidence="6">3.6.1.26</ecNumber>
    </recommendedName>
    <alternativeName>
        <fullName evidence="17">CDP-diacylglycerol phosphatidylhydrolase</fullName>
    </alternativeName>
    <alternativeName>
        <fullName evidence="18">CDP-diglyceride hydrolase</fullName>
    </alternativeName>
</protein>
<dbReference type="InterPro" id="IPR003763">
    <property type="entry name" value="CDP-diacylglyc_Pase"/>
</dbReference>
<dbReference type="PIRSF" id="PIRSF001273">
    <property type="entry name" value="CDH"/>
    <property type="match status" value="1"/>
</dbReference>
<keyword evidence="12" id="KW-1133">Transmembrane helix</keyword>
<dbReference type="GO" id="GO:0008715">
    <property type="term" value="F:CDP-diacylglycerol diphosphatase activity"/>
    <property type="evidence" value="ECO:0007669"/>
    <property type="project" value="UniProtKB-EC"/>
</dbReference>
<evidence type="ECO:0000256" key="5">
    <source>
        <dbReference type="ARBA" id="ARBA00006435"/>
    </source>
</evidence>
<keyword evidence="16" id="KW-1208">Phospholipid metabolism</keyword>
<evidence type="ECO:0000256" key="2">
    <source>
        <dbReference type="ARBA" id="ARBA00004162"/>
    </source>
</evidence>
<comment type="pathway">
    <text evidence="3">Phospholipid metabolism; CDP-diacylglycerol degradation; phosphatidate from CDP-diacylglycerol: step 1/1.</text>
</comment>
<organism evidence="19 20">
    <name type="scientific">Pseudomonas batumici</name>
    <dbReference type="NCBI Taxonomy" id="226910"/>
    <lineage>
        <taxon>Bacteria</taxon>
        <taxon>Pseudomonadati</taxon>
        <taxon>Pseudomonadota</taxon>
        <taxon>Gammaproteobacteria</taxon>
        <taxon>Pseudomonadales</taxon>
        <taxon>Pseudomonadaceae</taxon>
        <taxon>Pseudomonas</taxon>
    </lineage>
</organism>
<sequence length="252" mass="27748">MAKWLKVLALLLLAVVLSGASWLVWGRGNGSALWQIVSQQCVPHQQDKQDPAPCLVVDLEQHYALLKDRQGPLHDLTIPTDRVTGIESPLLLEGNSYAFFANAWQQRERLSAEAGKPISDEFLSLAINSRYGRSQGQLHIHLACLRPEVHKLLAEHAAQVTQAWQPLGVKLNGHEYLAKRLDGKDLVQENPFKLLGQYVRQQGDSMSRYGLALVVAPGGDLLLLANRVSVGDFNFGSAGEIQDYGCALVNNP</sequence>
<dbReference type="PATRIC" id="fig|226910.6.peg.2045"/>
<comment type="pathway">
    <text evidence="4">Lipid metabolism.</text>
</comment>
<evidence type="ECO:0000313" key="19">
    <source>
        <dbReference type="EMBL" id="KIH84255.1"/>
    </source>
</evidence>
<comment type="caution">
    <text evidence="19">The sequence shown here is derived from an EMBL/GenBank/DDBJ whole genome shotgun (WGS) entry which is preliminary data.</text>
</comment>
<evidence type="ECO:0000256" key="15">
    <source>
        <dbReference type="ARBA" id="ARBA00023209"/>
    </source>
</evidence>
<evidence type="ECO:0000256" key="1">
    <source>
        <dbReference type="ARBA" id="ARBA00001007"/>
    </source>
</evidence>
<evidence type="ECO:0000256" key="9">
    <source>
        <dbReference type="ARBA" id="ARBA00022516"/>
    </source>
</evidence>